<keyword evidence="11" id="KW-1185">Reference proteome</keyword>
<dbReference type="AlphaFoldDB" id="A0AAJ6QLV8"/>
<dbReference type="Proteomes" id="UP000694867">
    <property type="component" value="Unplaced"/>
</dbReference>
<feature type="transmembrane region" description="Helical" evidence="10">
    <location>
        <begin position="206"/>
        <end position="225"/>
    </location>
</feature>
<dbReference type="RefSeq" id="XP_003737079.1">
    <property type="nucleotide sequence ID" value="XM_003737031.2"/>
</dbReference>
<sequence>MTIIVDQLQWFHRGVMENTDPRVADWPLMGNPASILMIVACYVYFVKILGPNHMKERKAYRVKNLIIAYNVFMVLANAWFFLYGGSYTYLGGGYSWFCEPANYGTDPKQMTIISIGWWYMLLKIVELMDTVFFVLTKKFSHITLLHVIHHSLVASSVWFGVNFGATGQNAFFPLVNCVIHCVMYAYYAMAALGLQRYLWWKRYLTLMQMSQFISLIIHGSIPVFYDCGFPPYFGYLTIFEAALFFGLFFNFYMNTYKKKPAVLRNEGGVDVAAKTIKAH</sequence>
<dbReference type="GO" id="GO:0042761">
    <property type="term" value="P:very long-chain fatty acid biosynthetic process"/>
    <property type="evidence" value="ECO:0007669"/>
    <property type="project" value="TreeGrafter"/>
</dbReference>
<dbReference type="GO" id="GO:0009922">
    <property type="term" value="F:fatty acid elongase activity"/>
    <property type="evidence" value="ECO:0007669"/>
    <property type="project" value="UniProtKB-EC"/>
</dbReference>
<evidence type="ECO:0000256" key="4">
    <source>
        <dbReference type="ARBA" id="ARBA00022692"/>
    </source>
</evidence>
<feature type="transmembrane region" description="Helical" evidence="10">
    <location>
        <begin position="26"/>
        <end position="45"/>
    </location>
</feature>
<gene>
    <name evidence="12" type="primary">LOC100902189</name>
</gene>
<feature type="transmembrane region" description="Helical" evidence="10">
    <location>
        <begin position="110"/>
        <end position="135"/>
    </location>
</feature>
<protein>
    <recommendedName>
        <fullName evidence="10">Elongation of very long chain fatty acids protein</fullName>
        <ecNumber evidence="10">2.3.1.199</ecNumber>
    </recommendedName>
    <alternativeName>
        <fullName evidence="10">Very-long-chain 3-oxoacyl-CoA synthase</fullName>
    </alternativeName>
</protein>
<evidence type="ECO:0000256" key="7">
    <source>
        <dbReference type="ARBA" id="ARBA00023098"/>
    </source>
</evidence>
<feature type="transmembrane region" description="Helical" evidence="10">
    <location>
        <begin position="147"/>
        <end position="165"/>
    </location>
</feature>
<dbReference type="GO" id="GO:0034626">
    <property type="term" value="P:fatty acid elongation, polyunsaturated fatty acid"/>
    <property type="evidence" value="ECO:0007669"/>
    <property type="project" value="TreeGrafter"/>
</dbReference>
<dbReference type="GO" id="GO:0034625">
    <property type="term" value="P:fatty acid elongation, monounsaturated fatty acid"/>
    <property type="evidence" value="ECO:0007669"/>
    <property type="project" value="TreeGrafter"/>
</dbReference>
<dbReference type="Pfam" id="PF01151">
    <property type="entry name" value="ELO"/>
    <property type="match status" value="1"/>
</dbReference>
<dbReference type="KEGG" id="goe:100902189"/>
<dbReference type="PANTHER" id="PTHR11157:SF69">
    <property type="entry name" value="ELONGATION OF VERY LONG CHAIN FATTY ACIDS PROTEIN 7"/>
    <property type="match status" value="1"/>
</dbReference>
<comment type="similarity">
    <text evidence="10">Belongs to the ELO family.</text>
</comment>
<dbReference type="GeneID" id="100902189"/>
<keyword evidence="3 10" id="KW-0808">Transferase</keyword>
<evidence type="ECO:0000256" key="9">
    <source>
        <dbReference type="ARBA" id="ARBA00023160"/>
    </source>
</evidence>
<evidence type="ECO:0000313" key="12">
    <source>
        <dbReference type="RefSeq" id="XP_003737079.1"/>
    </source>
</evidence>
<keyword evidence="8 10" id="KW-0472">Membrane</keyword>
<keyword evidence="2 10" id="KW-0444">Lipid biosynthesis</keyword>
<evidence type="ECO:0000256" key="10">
    <source>
        <dbReference type="RuleBase" id="RU361115"/>
    </source>
</evidence>
<name>A0AAJ6QLV8_9ACAR</name>
<organism evidence="11 12">
    <name type="scientific">Galendromus occidentalis</name>
    <name type="common">western predatory mite</name>
    <dbReference type="NCBI Taxonomy" id="34638"/>
    <lineage>
        <taxon>Eukaryota</taxon>
        <taxon>Metazoa</taxon>
        <taxon>Ecdysozoa</taxon>
        <taxon>Arthropoda</taxon>
        <taxon>Chelicerata</taxon>
        <taxon>Arachnida</taxon>
        <taxon>Acari</taxon>
        <taxon>Parasitiformes</taxon>
        <taxon>Mesostigmata</taxon>
        <taxon>Gamasina</taxon>
        <taxon>Phytoseioidea</taxon>
        <taxon>Phytoseiidae</taxon>
        <taxon>Typhlodrominae</taxon>
        <taxon>Galendromus</taxon>
    </lineage>
</organism>
<dbReference type="EC" id="2.3.1.199" evidence="10"/>
<keyword evidence="7 10" id="KW-0443">Lipid metabolism</keyword>
<comment type="catalytic activity">
    <reaction evidence="10">
        <text>a very-long-chain acyl-CoA + malonyl-CoA + H(+) = a very-long-chain 3-oxoacyl-CoA + CO2 + CoA</text>
        <dbReference type="Rhea" id="RHEA:32727"/>
        <dbReference type="ChEBI" id="CHEBI:15378"/>
        <dbReference type="ChEBI" id="CHEBI:16526"/>
        <dbReference type="ChEBI" id="CHEBI:57287"/>
        <dbReference type="ChEBI" id="CHEBI:57384"/>
        <dbReference type="ChEBI" id="CHEBI:90725"/>
        <dbReference type="ChEBI" id="CHEBI:90736"/>
        <dbReference type="EC" id="2.3.1.199"/>
    </reaction>
</comment>
<evidence type="ECO:0000256" key="2">
    <source>
        <dbReference type="ARBA" id="ARBA00022516"/>
    </source>
</evidence>
<keyword evidence="4 10" id="KW-0812">Transmembrane</keyword>
<dbReference type="InterPro" id="IPR002076">
    <property type="entry name" value="ELO_fam"/>
</dbReference>
<keyword evidence="6 10" id="KW-1133">Transmembrane helix</keyword>
<dbReference type="PANTHER" id="PTHR11157">
    <property type="entry name" value="FATTY ACID ACYL TRANSFERASE-RELATED"/>
    <property type="match status" value="1"/>
</dbReference>
<evidence type="ECO:0000313" key="11">
    <source>
        <dbReference type="Proteomes" id="UP000694867"/>
    </source>
</evidence>
<evidence type="ECO:0000256" key="1">
    <source>
        <dbReference type="ARBA" id="ARBA00004141"/>
    </source>
</evidence>
<dbReference type="GO" id="GO:0005789">
    <property type="term" value="C:endoplasmic reticulum membrane"/>
    <property type="evidence" value="ECO:0007669"/>
    <property type="project" value="TreeGrafter"/>
</dbReference>
<comment type="subcellular location">
    <subcellularLocation>
        <location evidence="1">Membrane</location>
        <topology evidence="1">Multi-pass membrane protein</topology>
    </subcellularLocation>
</comment>
<evidence type="ECO:0000256" key="6">
    <source>
        <dbReference type="ARBA" id="ARBA00022989"/>
    </source>
</evidence>
<feature type="transmembrane region" description="Helical" evidence="10">
    <location>
        <begin position="231"/>
        <end position="252"/>
    </location>
</feature>
<evidence type="ECO:0000256" key="5">
    <source>
        <dbReference type="ARBA" id="ARBA00022832"/>
    </source>
</evidence>
<proteinExistence type="inferred from homology"/>
<dbReference type="GO" id="GO:0030148">
    <property type="term" value="P:sphingolipid biosynthetic process"/>
    <property type="evidence" value="ECO:0007669"/>
    <property type="project" value="TreeGrafter"/>
</dbReference>
<keyword evidence="5 10" id="KW-0276">Fatty acid metabolism</keyword>
<dbReference type="GO" id="GO:0019367">
    <property type="term" value="P:fatty acid elongation, saturated fatty acid"/>
    <property type="evidence" value="ECO:0007669"/>
    <property type="project" value="TreeGrafter"/>
</dbReference>
<reference evidence="12" key="1">
    <citation type="submission" date="2025-08" db="UniProtKB">
        <authorList>
            <consortium name="RefSeq"/>
        </authorList>
    </citation>
    <scope>IDENTIFICATION</scope>
</reference>
<feature type="transmembrane region" description="Helical" evidence="10">
    <location>
        <begin position="171"/>
        <end position="194"/>
    </location>
</feature>
<accession>A0AAJ6QLV8</accession>
<evidence type="ECO:0000256" key="3">
    <source>
        <dbReference type="ARBA" id="ARBA00022679"/>
    </source>
</evidence>
<keyword evidence="9 10" id="KW-0275">Fatty acid biosynthesis</keyword>
<evidence type="ECO:0000256" key="8">
    <source>
        <dbReference type="ARBA" id="ARBA00023136"/>
    </source>
</evidence>
<feature type="transmembrane region" description="Helical" evidence="10">
    <location>
        <begin position="66"/>
        <end position="90"/>
    </location>
</feature>